<dbReference type="AlphaFoldDB" id="A0A9X4E2U4"/>
<dbReference type="EMBL" id="JAPQFL010000001">
    <property type="protein sequence ID" value="MDD9326941.1"/>
    <property type="molecule type" value="Genomic_DNA"/>
</dbReference>
<dbReference type="GO" id="GO:0003746">
    <property type="term" value="F:translation elongation factor activity"/>
    <property type="evidence" value="ECO:0007669"/>
    <property type="project" value="UniProtKB-KW"/>
</dbReference>
<evidence type="ECO:0000313" key="10">
    <source>
        <dbReference type="Proteomes" id="UP001149607"/>
    </source>
</evidence>
<comment type="catalytic activity">
    <reaction evidence="7">
        <text>dTDP-beta-L-rhamnose + L-arginyl-[protein] = N(omega)-(alpha-L-rhamnosyl)-L-arginyl-[protein] + dTDP + H(+)</text>
        <dbReference type="Rhea" id="RHEA:66692"/>
        <dbReference type="Rhea" id="RHEA-COMP:10532"/>
        <dbReference type="Rhea" id="RHEA-COMP:17096"/>
        <dbReference type="ChEBI" id="CHEBI:15378"/>
        <dbReference type="ChEBI" id="CHEBI:29965"/>
        <dbReference type="ChEBI" id="CHEBI:57510"/>
        <dbReference type="ChEBI" id="CHEBI:58369"/>
        <dbReference type="ChEBI" id="CHEBI:167445"/>
    </reaction>
    <physiologicalReaction direction="left-to-right" evidence="7">
        <dbReference type="Rhea" id="RHEA:66693"/>
    </physiologicalReaction>
</comment>
<reference evidence="9" key="2">
    <citation type="submission" date="2024-02" db="EMBL/GenBank/DDBJ databases">
        <title>Neisseria leonii sp. nov.</title>
        <authorList>
            <person name="Boutroux M."/>
            <person name="Favre-Rochex S."/>
            <person name="Gorgette O."/>
            <person name="Touak G."/>
            <person name="Muhle E."/>
            <person name="Chesneau O."/>
            <person name="Clermont D."/>
            <person name="Rahi P."/>
        </authorList>
    </citation>
    <scope>NUCLEOTIDE SEQUENCE</scope>
    <source>
        <strain evidence="9">51.81</strain>
    </source>
</reference>
<evidence type="ECO:0000256" key="2">
    <source>
        <dbReference type="ARBA" id="ARBA00022679"/>
    </source>
</evidence>
<dbReference type="Proteomes" id="UP001149607">
    <property type="component" value="Chromosome"/>
</dbReference>
<accession>A0A9X4E2U4</accession>
<evidence type="ECO:0000256" key="4">
    <source>
        <dbReference type="ARBA" id="ARBA00024346"/>
    </source>
</evidence>
<dbReference type="NCBIfam" id="TIGR03837">
    <property type="entry name" value="efp_Arg_rhamno"/>
    <property type="match status" value="1"/>
</dbReference>
<keyword evidence="10" id="KW-1185">Reference proteome</keyword>
<keyword evidence="1" id="KW-0328">Glycosyltransferase</keyword>
<proteinExistence type="inferred from homology"/>
<dbReference type="InterPro" id="IPR016633">
    <property type="entry name" value="EarP"/>
</dbReference>
<evidence type="ECO:0000256" key="6">
    <source>
        <dbReference type="ARBA" id="ARBA00030025"/>
    </source>
</evidence>
<dbReference type="EMBL" id="CP146598">
    <property type="protein sequence ID" value="WWY03351.1"/>
    <property type="molecule type" value="Genomic_DNA"/>
</dbReference>
<sequence>MPIPARHRPPACWLFCTVIDNFGDIGVSWRLATMLSAEWQADVYLWLDDENALRALCPDLPALPCTYKGIHLNRWQEGRHADGLHRAAPPDYIIETFGCRLPEAVEHHARRPDTWWLNWEYLSAEPWAEAMHGKASLLSDGSTKYFWLMGFSEKSGGLLREKSYTVPDSAALSRWRAALPIPPQNGSPEWLLFGYRSTVWPQWLAAWQTLGRPLTLLLAGHQITDSLRQAGILPADALHTAGSSFALGNIRLIRLPFVPQSEFDNLLHHADMAVVRGEDSFVRAQLAGKPFLWHIYPQDEAAHLPKLDAFWQLAAPYYDATVFRAHQALSGEINGSEKLDDTARTAAWHTLMSQYTCWQDSTHRWSAALHAQPSAVEKLAKFCGQG</sequence>
<evidence type="ECO:0000313" key="9">
    <source>
        <dbReference type="EMBL" id="WWY03351.1"/>
    </source>
</evidence>
<dbReference type="RefSeq" id="WP_274584260.1">
    <property type="nucleotide sequence ID" value="NZ_CP145811.1"/>
</dbReference>
<evidence type="ECO:0000256" key="3">
    <source>
        <dbReference type="ARBA" id="ARBA00024303"/>
    </source>
</evidence>
<evidence type="ECO:0000256" key="7">
    <source>
        <dbReference type="ARBA" id="ARBA00048472"/>
    </source>
</evidence>
<reference evidence="8" key="1">
    <citation type="submission" date="2022-10" db="EMBL/GenBank/DDBJ databases">
        <authorList>
            <person name="Boutroux M."/>
        </authorList>
    </citation>
    <scope>NUCLEOTIDE SEQUENCE</scope>
    <source>
        <strain evidence="8">51.81</strain>
    </source>
</reference>
<evidence type="ECO:0000256" key="1">
    <source>
        <dbReference type="ARBA" id="ARBA00022676"/>
    </source>
</evidence>
<dbReference type="GO" id="GO:0106361">
    <property type="term" value="F:protein-arginine rhamnosyltransferase activity"/>
    <property type="evidence" value="ECO:0007669"/>
    <property type="project" value="InterPro"/>
</dbReference>
<keyword evidence="8" id="KW-0648">Protein biosynthesis</keyword>
<keyword evidence="2" id="KW-0808">Transferase</keyword>
<organism evidence="8">
    <name type="scientific">Neisseria leonii</name>
    <dbReference type="NCBI Taxonomy" id="2995413"/>
    <lineage>
        <taxon>Bacteria</taxon>
        <taxon>Pseudomonadati</taxon>
        <taxon>Pseudomonadota</taxon>
        <taxon>Betaproteobacteria</taxon>
        <taxon>Neisseriales</taxon>
        <taxon>Neisseriaceae</taxon>
        <taxon>Neisseria</taxon>
    </lineage>
</organism>
<evidence type="ECO:0000313" key="8">
    <source>
        <dbReference type="EMBL" id="MDD9326941.1"/>
    </source>
</evidence>
<dbReference type="PIRSF" id="PIRSF015557">
    <property type="entry name" value="UCP015557"/>
    <property type="match status" value="1"/>
</dbReference>
<comment type="function">
    <text evidence="3">Protein-arginine rhamnosyltransferase that catalyzes the transfer of a single rhamnose to elongation factor P (EF-P) on 'Lys-32', a modification required for EF-P-dependent rescue of polyproline stalled ribosomes.</text>
</comment>
<name>A0A9X4E2U4_9NEIS</name>
<dbReference type="Pfam" id="PF10093">
    <property type="entry name" value="EarP"/>
    <property type="match status" value="1"/>
</dbReference>
<protein>
    <recommendedName>
        <fullName evidence="5">Protein-arginine rhamnosyltransferase</fullName>
    </recommendedName>
    <alternativeName>
        <fullName evidence="6">EF-P arginine rhamnosyltransferase</fullName>
    </alternativeName>
</protein>
<comment type="similarity">
    <text evidence="4">Belongs to the glycosyltransferase 104 family.</text>
</comment>
<keyword evidence="8" id="KW-0251">Elongation factor</keyword>
<evidence type="ECO:0000256" key="5">
    <source>
        <dbReference type="ARBA" id="ARBA00024416"/>
    </source>
</evidence>
<gene>
    <name evidence="8" type="primary">earP</name>
    <name evidence="8" type="ORF">ORY91_000314</name>
    <name evidence="9" type="ORF">V9W64_00945</name>
</gene>